<reference evidence="14" key="1">
    <citation type="journal article" date="2009" name="Syst. Biol.">
        <title>Nonstationary evolution and compositional heterogeneity in beetle mitochondrial phylogenomics.</title>
        <authorList>
            <person name="Sheffield N.C."/>
            <person name="Song H."/>
            <person name="Cameron S.L."/>
            <person name="Whiting M.F."/>
        </authorList>
    </citation>
    <scope>NUCLEOTIDE SEQUENCE</scope>
</reference>
<dbReference type="GO" id="GO:0031966">
    <property type="term" value="C:mitochondrial membrane"/>
    <property type="evidence" value="ECO:0007669"/>
    <property type="project" value="UniProtKB-SubCell"/>
</dbReference>
<organism evidence="14">
    <name type="scientific">Adelium sp. NCS-2009</name>
    <dbReference type="NCBI Taxonomy" id="590155"/>
    <lineage>
        <taxon>Eukaryota</taxon>
        <taxon>Metazoa</taxon>
        <taxon>Ecdysozoa</taxon>
        <taxon>Arthropoda</taxon>
        <taxon>Hexapoda</taxon>
        <taxon>Insecta</taxon>
        <taxon>Pterygota</taxon>
        <taxon>Neoptera</taxon>
        <taxon>Endopterygota</taxon>
        <taxon>Coleoptera</taxon>
        <taxon>Polyphaga</taxon>
        <taxon>Cucujiformia</taxon>
        <taxon>Tenebrionidae</taxon>
        <taxon>Adelium</taxon>
    </lineage>
</organism>
<evidence type="ECO:0000256" key="10">
    <source>
        <dbReference type="ARBA" id="ARBA00023128"/>
    </source>
</evidence>
<keyword evidence="11 13" id="KW-0472">Membrane</keyword>
<evidence type="ECO:0000256" key="1">
    <source>
        <dbReference type="ARBA" id="ARBA00004304"/>
    </source>
</evidence>
<geneLocation type="mitochondrion" evidence="14"/>
<dbReference type="GO" id="GO:0015078">
    <property type="term" value="F:proton transmembrane transporter activity"/>
    <property type="evidence" value="ECO:0007669"/>
    <property type="project" value="InterPro"/>
</dbReference>
<sequence length="52" mass="6393">MPQMAPLSWLTLMMAFMTILVMFNMTNYYSFLYKNKSLKEKTLKTFKTNWKW</sequence>
<dbReference type="RefSeq" id="YP_003331006.1">
    <property type="nucleotide sequence ID" value="NC_013554.1"/>
</dbReference>
<evidence type="ECO:0000256" key="3">
    <source>
        <dbReference type="ARBA" id="ARBA00011291"/>
    </source>
</evidence>
<evidence type="ECO:0000256" key="5">
    <source>
        <dbReference type="ARBA" id="ARBA00022547"/>
    </source>
</evidence>
<accession>D1G5Q1</accession>
<keyword evidence="5 12" id="KW-0138">CF(0)</keyword>
<dbReference type="CTD" id="4509"/>
<evidence type="ECO:0000256" key="4">
    <source>
        <dbReference type="ARBA" id="ARBA00022448"/>
    </source>
</evidence>
<gene>
    <name evidence="14" type="primary">ATP8</name>
</gene>
<keyword evidence="4 12" id="KW-0813">Transport</keyword>
<dbReference type="InterPro" id="IPR001421">
    <property type="entry name" value="ATP8_metazoa"/>
</dbReference>
<keyword evidence="6 12" id="KW-0812">Transmembrane</keyword>
<dbReference type="GeneID" id="8655910"/>
<evidence type="ECO:0000256" key="8">
    <source>
        <dbReference type="ARBA" id="ARBA00022989"/>
    </source>
</evidence>
<evidence type="ECO:0000256" key="12">
    <source>
        <dbReference type="RuleBase" id="RU003661"/>
    </source>
</evidence>
<keyword evidence="8 13" id="KW-1133">Transmembrane helix</keyword>
<evidence type="ECO:0000256" key="13">
    <source>
        <dbReference type="SAM" id="Phobius"/>
    </source>
</evidence>
<keyword evidence="10 12" id="KW-0496">Mitochondrion</keyword>
<evidence type="ECO:0000256" key="9">
    <source>
        <dbReference type="ARBA" id="ARBA00023065"/>
    </source>
</evidence>
<dbReference type="AlphaFoldDB" id="D1G5Q1"/>
<evidence type="ECO:0000256" key="11">
    <source>
        <dbReference type="ARBA" id="ARBA00023136"/>
    </source>
</evidence>
<comment type="similarity">
    <text evidence="2 12">Belongs to the ATPase protein 8 family.</text>
</comment>
<evidence type="ECO:0000256" key="2">
    <source>
        <dbReference type="ARBA" id="ARBA00008892"/>
    </source>
</evidence>
<evidence type="ECO:0000256" key="6">
    <source>
        <dbReference type="ARBA" id="ARBA00022692"/>
    </source>
</evidence>
<name>D1G5Q1_9CUCU</name>
<comment type="subcellular location">
    <subcellularLocation>
        <location evidence="1 12">Mitochondrion membrane</location>
        <topology evidence="1 12">Single-pass membrane protein</topology>
    </subcellularLocation>
</comment>
<comment type="subunit">
    <text evidence="3">F-type ATPases have 2 components, CF(1) - the catalytic core - and CF(0) - the membrane proton channel.</text>
</comment>
<evidence type="ECO:0000313" key="14">
    <source>
        <dbReference type="EMBL" id="ACM45066.1"/>
    </source>
</evidence>
<dbReference type="GO" id="GO:0045259">
    <property type="term" value="C:proton-transporting ATP synthase complex"/>
    <property type="evidence" value="ECO:0007669"/>
    <property type="project" value="UniProtKB-KW"/>
</dbReference>
<evidence type="ECO:0000256" key="7">
    <source>
        <dbReference type="ARBA" id="ARBA00022781"/>
    </source>
</evidence>
<protein>
    <recommendedName>
        <fullName evidence="12">ATP synthase complex subunit 8</fullName>
    </recommendedName>
</protein>
<dbReference type="GO" id="GO:0015986">
    <property type="term" value="P:proton motive force-driven ATP synthesis"/>
    <property type="evidence" value="ECO:0007669"/>
    <property type="project" value="InterPro"/>
</dbReference>
<feature type="transmembrane region" description="Helical" evidence="13">
    <location>
        <begin position="6"/>
        <end position="29"/>
    </location>
</feature>
<keyword evidence="9 12" id="KW-0406">Ion transport</keyword>
<proteinExistence type="inferred from homology"/>
<keyword evidence="7 12" id="KW-0375">Hydrogen ion transport</keyword>
<dbReference type="Pfam" id="PF00895">
    <property type="entry name" value="ATP-synt_8"/>
    <property type="match status" value="1"/>
</dbReference>
<dbReference type="EMBL" id="FJ613422">
    <property type="protein sequence ID" value="ACM45066.1"/>
    <property type="molecule type" value="Genomic_DNA"/>
</dbReference>